<reference evidence="1" key="1">
    <citation type="submission" date="2013-08" db="EMBL/GenBank/DDBJ databases">
        <authorList>
            <person name="Mendez C."/>
            <person name="Richter M."/>
            <person name="Ferrer M."/>
            <person name="Sanchez J."/>
        </authorList>
    </citation>
    <scope>NUCLEOTIDE SEQUENCE</scope>
</reference>
<dbReference type="SUPFAM" id="SSF63829">
    <property type="entry name" value="Calcium-dependent phosphotriesterase"/>
    <property type="match status" value="1"/>
</dbReference>
<reference evidence="1" key="2">
    <citation type="journal article" date="2014" name="ISME J.">
        <title>Microbial stratification in low pH oxic and suboxic macroscopic growths along an acid mine drainage.</title>
        <authorList>
            <person name="Mendez-Garcia C."/>
            <person name="Mesa V."/>
            <person name="Sprenger R.R."/>
            <person name="Richter M."/>
            <person name="Diez M.S."/>
            <person name="Solano J."/>
            <person name="Bargiela R."/>
            <person name="Golyshina O.V."/>
            <person name="Manteca A."/>
            <person name="Ramos J.L."/>
            <person name="Gallego J.R."/>
            <person name="Llorente I."/>
            <person name="Martins Dos Santos V.A."/>
            <person name="Jensen O.N."/>
            <person name="Pelaez A.I."/>
            <person name="Sanchez J."/>
            <person name="Ferrer M."/>
        </authorList>
    </citation>
    <scope>NUCLEOTIDE SEQUENCE</scope>
</reference>
<gene>
    <name evidence="1" type="ORF">B2A_11449</name>
</gene>
<evidence type="ECO:0008006" key="2">
    <source>
        <dbReference type="Google" id="ProtNLM"/>
    </source>
</evidence>
<feature type="non-terminal residue" evidence="1">
    <location>
        <position position="1"/>
    </location>
</feature>
<dbReference type="EMBL" id="AUZZ01008264">
    <property type="protein sequence ID" value="EQD38441.1"/>
    <property type="molecule type" value="Genomic_DNA"/>
</dbReference>
<evidence type="ECO:0000313" key="1">
    <source>
        <dbReference type="EMBL" id="EQD38441.1"/>
    </source>
</evidence>
<comment type="caution">
    <text evidence="1">The sequence shown here is derived from an EMBL/GenBank/DDBJ whole genome shotgun (WGS) entry which is preliminary data.</text>
</comment>
<name>T0YSB0_9ZZZZ</name>
<accession>T0YSB0</accession>
<organism evidence="1">
    <name type="scientific">mine drainage metagenome</name>
    <dbReference type="NCBI Taxonomy" id="410659"/>
    <lineage>
        <taxon>unclassified sequences</taxon>
        <taxon>metagenomes</taxon>
        <taxon>ecological metagenomes</taxon>
    </lineage>
</organism>
<dbReference type="AlphaFoldDB" id="T0YSB0"/>
<proteinExistence type="predicted"/>
<protein>
    <recommendedName>
        <fullName evidence="2">Selenium-binding protein</fullName>
    </recommendedName>
</protein>
<feature type="non-terminal residue" evidence="1">
    <location>
        <position position="149"/>
    </location>
</feature>
<sequence length="149" mass="16408">NPHAPRYVTHLDDPASLYDWEDGAVNSQRALLASAESWMGAGPQPAVSFYDLSNCAHPRLLSSVQLPDPKLMAHGGNFAYDGKTYWITSYNKRRLYAIDVTDPRHPKELLDWDFPGGQAGGAGAGQICHRISLNQFTVDGHPPDTLLFC</sequence>